<reference evidence="1" key="1">
    <citation type="submission" date="2022-05" db="EMBL/GenBank/DDBJ databases">
        <title>Sphingomonas sp. strain RP10 Genome sequencing and assembly.</title>
        <authorList>
            <person name="Kim I."/>
        </authorList>
    </citation>
    <scope>NUCLEOTIDE SEQUENCE</scope>
    <source>
        <strain evidence="1">RP10</strain>
    </source>
</reference>
<gene>
    <name evidence="1" type="ORF">M9979_17150</name>
</gene>
<evidence type="ECO:0000313" key="1">
    <source>
        <dbReference type="EMBL" id="MCP3736596.1"/>
    </source>
</evidence>
<protein>
    <submittedName>
        <fullName evidence="1">Uncharacterized protein</fullName>
    </submittedName>
</protein>
<dbReference type="AlphaFoldDB" id="A0A9X2HYF5"/>
<evidence type="ECO:0000313" key="2">
    <source>
        <dbReference type="Proteomes" id="UP001139486"/>
    </source>
</evidence>
<organism evidence="1 2">
    <name type="scientific">Sphingomonas liriopis</name>
    <dbReference type="NCBI Taxonomy" id="2949094"/>
    <lineage>
        <taxon>Bacteria</taxon>
        <taxon>Pseudomonadati</taxon>
        <taxon>Pseudomonadota</taxon>
        <taxon>Alphaproteobacteria</taxon>
        <taxon>Sphingomonadales</taxon>
        <taxon>Sphingomonadaceae</taxon>
        <taxon>Sphingomonas</taxon>
    </lineage>
</organism>
<keyword evidence="2" id="KW-1185">Reference proteome</keyword>
<proteinExistence type="predicted"/>
<dbReference type="EMBL" id="JAMLDY010000035">
    <property type="protein sequence ID" value="MCP3736596.1"/>
    <property type="molecule type" value="Genomic_DNA"/>
</dbReference>
<sequence length="138" mass="16306">MLSDSLRALPYLVHTNRELGLMLRGVKPMAMFSDIVGKEPECVLRYLRLFDRYVDVGRFERRIVDEPVLLRPDWQSRRIFYCLPGEAWRIDDMLKLITHYGGWTNEHERSFGTLLGYEDWQNDIWLERHPVGGPAIGR</sequence>
<dbReference type="Proteomes" id="UP001139486">
    <property type="component" value="Unassembled WGS sequence"/>
</dbReference>
<accession>A0A9X2HYF5</accession>
<name>A0A9X2HYF5_9SPHN</name>
<comment type="caution">
    <text evidence="1">The sequence shown here is derived from an EMBL/GenBank/DDBJ whole genome shotgun (WGS) entry which is preliminary data.</text>
</comment>
<dbReference type="RefSeq" id="WP_254290715.1">
    <property type="nucleotide sequence ID" value="NZ_JAMLDY010000035.1"/>
</dbReference>